<dbReference type="GO" id="GO:0000287">
    <property type="term" value="F:magnesium ion binding"/>
    <property type="evidence" value="ECO:0007669"/>
    <property type="project" value="InterPro"/>
</dbReference>
<proteinExistence type="inferred from homology"/>
<evidence type="ECO:0000313" key="5">
    <source>
        <dbReference type="EMBL" id="BAP58038.1"/>
    </source>
</evidence>
<dbReference type="PANTHER" id="PTHR12215:SF10">
    <property type="entry name" value="L-AMINOADIPATE-SEMIALDEHYDE DEHYDROGENASE-PHOSPHOPANTETHEINYL TRANSFERASE"/>
    <property type="match status" value="1"/>
</dbReference>
<dbReference type="Pfam" id="PF01648">
    <property type="entry name" value="ACPS"/>
    <property type="match status" value="1"/>
</dbReference>
<reference evidence="5 6" key="1">
    <citation type="journal article" date="2014" name="ISME J.">
        <title>Ecophysiology of Thioploca ingrica as revealed by the complete genome sequence supplemented with proteomic evidence.</title>
        <authorList>
            <person name="Kojima H."/>
            <person name="Ogura Y."/>
            <person name="Yamamoto N."/>
            <person name="Togashi T."/>
            <person name="Mori H."/>
            <person name="Watanabe T."/>
            <person name="Nemoto F."/>
            <person name="Kurokawa K."/>
            <person name="Hayashi T."/>
            <person name="Fukui M."/>
        </authorList>
    </citation>
    <scope>NUCLEOTIDE SEQUENCE [LARGE SCALE GENOMIC DNA]</scope>
</reference>
<dbReference type="EMBL" id="AP014633">
    <property type="protein sequence ID" value="BAP58038.1"/>
    <property type="molecule type" value="Genomic_DNA"/>
</dbReference>
<dbReference type="GO" id="GO:0005829">
    <property type="term" value="C:cytosol"/>
    <property type="evidence" value="ECO:0007669"/>
    <property type="project" value="TreeGrafter"/>
</dbReference>
<evidence type="ECO:0000259" key="3">
    <source>
        <dbReference type="Pfam" id="PF01648"/>
    </source>
</evidence>
<dbReference type="PANTHER" id="PTHR12215">
    <property type="entry name" value="PHOSPHOPANTETHEINE TRANSFERASE"/>
    <property type="match status" value="1"/>
</dbReference>
<evidence type="ECO:0000256" key="1">
    <source>
        <dbReference type="ARBA" id="ARBA00010990"/>
    </source>
</evidence>
<dbReference type="InterPro" id="IPR037143">
    <property type="entry name" value="4-PPantetheinyl_Trfase_dom_sf"/>
</dbReference>
<dbReference type="Proteomes" id="UP000031623">
    <property type="component" value="Chromosome"/>
</dbReference>
<dbReference type="InterPro" id="IPR050559">
    <property type="entry name" value="P-Pant_transferase_sf"/>
</dbReference>
<dbReference type="GO" id="GO:0019878">
    <property type="term" value="P:lysine biosynthetic process via aminoadipic acid"/>
    <property type="evidence" value="ECO:0007669"/>
    <property type="project" value="TreeGrafter"/>
</dbReference>
<gene>
    <name evidence="5" type="ORF">THII_3741</name>
</gene>
<evidence type="ECO:0000256" key="2">
    <source>
        <dbReference type="ARBA" id="ARBA00022679"/>
    </source>
</evidence>
<comment type="similarity">
    <text evidence="1">Belongs to the P-Pant transferase superfamily. Gsp/Sfp/HetI/AcpT family.</text>
</comment>
<organism evidence="5 6">
    <name type="scientific">Thioploca ingrica</name>
    <dbReference type="NCBI Taxonomy" id="40754"/>
    <lineage>
        <taxon>Bacteria</taxon>
        <taxon>Pseudomonadati</taxon>
        <taxon>Pseudomonadota</taxon>
        <taxon>Gammaproteobacteria</taxon>
        <taxon>Thiotrichales</taxon>
        <taxon>Thiotrichaceae</taxon>
        <taxon>Thioploca</taxon>
    </lineage>
</organism>
<dbReference type="OrthoDB" id="7061431at2"/>
<dbReference type="InterPro" id="IPR008278">
    <property type="entry name" value="4-PPantetheinyl_Trfase_dom"/>
</dbReference>
<keyword evidence="2 5" id="KW-0808">Transferase</keyword>
<dbReference type="AlphaFoldDB" id="A0A090AI31"/>
<protein>
    <submittedName>
        <fullName evidence="5">4'-phosphopantetheinyl transferase</fullName>
    </submittedName>
</protein>
<name>A0A090AI31_9GAMM</name>
<dbReference type="Gene3D" id="3.90.470.20">
    <property type="entry name" value="4'-phosphopantetheinyl transferase domain"/>
    <property type="match status" value="2"/>
</dbReference>
<dbReference type="HOGENOM" id="CLU_057011_6_1_6"/>
<evidence type="ECO:0000259" key="4">
    <source>
        <dbReference type="Pfam" id="PF22624"/>
    </source>
</evidence>
<dbReference type="SUPFAM" id="SSF56214">
    <property type="entry name" value="4'-phosphopantetheinyl transferase"/>
    <property type="match status" value="2"/>
</dbReference>
<accession>A0A090AI31</accession>
<dbReference type="InterPro" id="IPR055066">
    <property type="entry name" value="AASDHPPT_N"/>
</dbReference>
<dbReference type="Pfam" id="PF22624">
    <property type="entry name" value="AASDHPPT_N"/>
    <property type="match status" value="1"/>
</dbReference>
<keyword evidence="6" id="KW-1185">Reference proteome</keyword>
<dbReference type="STRING" id="40754.THII_3741"/>
<sequence length="218" mass="25707">MVVTDNLLIVYTHFNKPLLTDRRQDYAVQLPMVLQQKMNRFRRWQDQQAFLFGKLLLQQALYFMGYPADSLYQLQYNEYNRPFLEQPVDFNISHAGDYVICAITTRGRVGIDIELIKPINLEDFQHYLTPQEWQAIISSPVSYEVFYNYWTIKESVIKADGRGLSIPLRDIHFEAGMVRLDKHNWFIHPITVDPRYPCHCATNCAETHVQIKKISFVD</sequence>
<feature type="domain" description="4'-phosphopantetheinyl transferase" evidence="3">
    <location>
        <begin position="108"/>
        <end position="174"/>
    </location>
</feature>
<dbReference type="KEGG" id="tig:THII_3741"/>
<feature type="domain" description="4'-phosphopantetheinyl transferase N-terminal" evidence="4">
    <location>
        <begin position="34"/>
        <end position="102"/>
    </location>
</feature>
<evidence type="ECO:0000313" key="6">
    <source>
        <dbReference type="Proteomes" id="UP000031623"/>
    </source>
</evidence>
<dbReference type="GO" id="GO:0008897">
    <property type="term" value="F:holo-[acyl-carrier-protein] synthase activity"/>
    <property type="evidence" value="ECO:0007669"/>
    <property type="project" value="InterPro"/>
</dbReference>